<organism evidence="1 2">
    <name type="scientific">Floridaenema flaviceps BLCC-F50</name>
    <dbReference type="NCBI Taxonomy" id="3153642"/>
    <lineage>
        <taxon>Bacteria</taxon>
        <taxon>Bacillati</taxon>
        <taxon>Cyanobacteriota</taxon>
        <taxon>Cyanophyceae</taxon>
        <taxon>Oscillatoriophycideae</taxon>
        <taxon>Aerosakkonematales</taxon>
        <taxon>Aerosakkonemataceae</taxon>
        <taxon>Floridanema</taxon>
        <taxon>Floridanema flaviceps</taxon>
    </lineage>
</organism>
<reference evidence="1 2" key="1">
    <citation type="submission" date="2024-09" db="EMBL/GenBank/DDBJ databases">
        <title>Floridaenema gen nov. (Aerosakkonemataceae, Aerosakkonematales ord. nov., Cyanobacteria) from benthic tropical and subtropical fresh waters, with the description of four new species.</title>
        <authorList>
            <person name="Moretto J.A."/>
            <person name="Berthold D.E."/>
            <person name="Lefler F.W."/>
            <person name="Huang I.-S."/>
            <person name="Laughinghouse H. IV."/>
        </authorList>
    </citation>
    <scope>NUCLEOTIDE SEQUENCE [LARGE SCALE GENOMIC DNA]</scope>
    <source>
        <strain evidence="1 2">BLCC-F50</strain>
    </source>
</reference>
<sequence>MREGYWYDKQNHEQHYLTPNLSIANLRLLKELSEREPTAKVIETLYIFCCLYIQNDKWQRFEQNIGQYELAILDKLIKSCVDRFGSSVRKFELGIQYYYEVDCGSAPGNSAWLHYTKNLMLNRCLEIWPCIKLDQIKRGLALQKSGEASVKGHIGSLNAKKAINKQEYAAQESWIVVNREALKRRRCELLPESGIEAARRRAHQWQSKRTETAV</sequence>
<dbReference type="Proteomes" id="UP001576784">
    <property type="component" value="Unassembled WGS sequence"/>
</dbReference>
<dbReference type="RefSeq" id="WP_413265448.1">
    <property type="nucleotide sequence ID" value="NZ_JBHFNR010000169.1"/>
</dbReference>
<evidence type="ECO:0000313" key="1">
    <source>
        <dbReference type="EMBL" id="MFB2895814.1"/>
    </source>
</evidence>
<dbReference type="EMBL" id="JBHFNR010000169">
    <property type="protein sequence ID" value="MFB2895814.1"/>
    <property type="molecule type" value="Genomic_DNA"/>
</dbReference>
<proteinExistence type="predicted"/>
<comment type="caution">
    <text evidence="1">The sequence shown here is derived from an EMBL/GenBank/DDBJ whole genome shotgun (WGS) entry which is preliminary data.</text>
</comment>
<name>A0ABV4XVQ4_9CYAN</name>
<gene>
    <name evidence="1" type="ORF">ACE1CI_23140</name>
</gene>
<protein>
    <submittedName>
        <fullName evidence="1">Uncharacterized protein</fullName>
    </submittedName>
</protein>
<accession>A0ABV4XVQ4</accession>
<keyword evidence="2" id="KW-1185">Reference proteome</keyword>
<evidence type="ECO:0000313" key="2">
    <source>
        <dbReference type="Proteomes" id="UP001576784"/>
    </source>
</evidence>